<dbReference type="PANTHER" id="PTHR25465">
    <property type="entry name" value="B-BOX DOMAIN CONTAINING"/>
    <property type="match status" value="1"/>
</dbReference>
<keyword evidence="3" id="KW-0862">Zinc</keyword>
<dbReference type="Ensembl" id="ENSMMDT00005039574.1">
    <property type="protein sequence ID" value="ENSMMDP00005038767.1"/>
    <property type="gene ID" value="ENSMMDG00005018004.1"/>
</dbReference>
<dbReference type="GeneTree" id="ENSGT01150000286899"/>
<dbReference type="InterPro" id="IPR051051">
    <property type="entry name" value="E3_ubiq-ligase_TRIM/RNF"/>
</dbReference>
<protein>
    <recommendedName>
        <fullName evidence="6">RING-type domain-containing protein</fullName>
    </recommendedName>
</protein>
<evidence type="ECO:0000256" key="5">
    <source>
        <dbReference type="SAM" id="Phobius"/>
    </source>
</evidence>
<dbReference type="PROSITE" id="PS50089">
    <property type="entry name" value="ZF_RING_2"/>
    <property type="match status" value="1"/>
</dbReference>
<dbReference type="AlphaFoldDB" id="A0A667ZE77"/>
<feature type="transmembrane region" description="Helical" evidence="5">
    <location>
        <begin position="75"/>
        <end position="95"/>
    </location>
</feature>
<sequence length="121" mass="14323">MAQRGIQPDSAKFCCSICLDLLKDPVIIPCGHSYCMSCIKDWWDGEEHKKIYSCPQCRRTFTPRSVLVNNTICCAIYMVLFFCTYLLWYFFLFVFHCMSLKLMANHYDKIIANMLRFFLSR</sequence>
<dbReference type="InParanoid" id="A0A667ZE77"/>
<organism evidence="7 8">
    <name type="scientific">Myripristis murdjan</name>
    <name type="common">pinecone soldierfish</name>
    <dbReference type="NCBI Taxonomy" id="586833"/>
    <lineage>
        <taxon>Eukaryota</taxon>
        <taxon>Metazoa</taxon>
        <taxon>Chordata</taxon>
        <taxon>Craniata</taxon>
        <taxon>Vertebrata</taxon>
        <taxon>Euteleostomi</taxon>
        <taxon>Actinopterygii</taxon>
        <taxon>Neopterygii</taxon>
        <taxon>Teleostei</taxon>
        <taxon>Neoteleostei</taxon>
        <taxon>Acanthomorphata</taxon>
        <taxon>Holocentriformes</taxon>
        <taxon>Holocentridae</taxon>
        <taxon>Myripristis</taxon>
    </lineage>
</organism>
<evidence type="ECO:0000313" key="7">
    <source>
        <dbReference type="Ensembl" id="ENSMMDP00005038767.1"/>
    </source>
</evidence>
<evidence type="ECO:0000256" key="4">
    <source>
        <dbReference type="PROSITE-ProRule" id="PRU00175"/>
    </source>
</evidence>
<dbReference type="PROSITE" id="PS00518">
    <property type="entry name" value="ZF_RING_1"/>
    <property type="match status" value="1"/>
</dbReference>
<dbReference type="Pfam" id="PF15227">
    <property type="entry name" value="zf-C3HC4_4"/>
    <property type="match status" value="1"/>
</dbReference>
<feature type="domain" description="RING-type" evidence="6">
    <location>
        <begin position="15"/>
        <end position="58"/>
    </location>
</feature>
<reference evidence="7" key="1">
    <citation type="submission" date="2019-06" db="EMBL/GenBank/DDBJ databases">
        <authorList>
            <consortium name="Wellcome Sanger Institute Data Sharing"/>
        </authorList>
    </citation>
    <scope>NUCLEOTIDE SEQUENCE [LARGE SCALE GENOMIC DNA]</scope>
</reference>
<reference evidence="7" key="2">
    <citation type="submission" date="2025-08" db="UniProtKB">
        <authorList>
            <consortium name="Ensembl"/>
        </authorList>
    </citation>
    <scope>IDENTIFICATION</scope>
</reference>
<name>A0A667ZE77_9TELE</name>
<evidence type="ECO:0000256" key="2">
    <source>
        <dbReference type="ARBA" id="ARBA00022771"/>
    </source>
</evidence>
<dbReference type="SUPFAM" id="SSF57850">
    <property type="entry name" value="RING/U-box"/>
    <property type="match status" value="1"/>
</dbReference>
<dbReference type="GO" id="GO:0008270">
    <property type="term" value="F:zinc ion binding"/>
    <property type="evidence" value="ECO:0007669"/>
    <property type="project" value="UniProtKB-KW"/>
</dbReference>
<proteinExistence type="predicted"/>
<evidence type="ECO:0000259" key="6">
    <source>
        <dbReference type="PROSITE" id="PS50089"/>
    </source>
</evidence>
<dbReference type="SMART" id="SM00184">
    <property type="entry name" value="RING"/>
    <property type="match status" value="1"/>
</dbReference>
<keyword evidence="2 4" id="KW-0863">Zinc-finger</keyword>
<keyword evidence="5" id="KW-0812">Transmembrane</keyword>
<accession>A0A667ZE77</accession>
<dbReference type="Proteomes" id="UP000472263">
    <property type="component" value="Chromosome 17"/>
</dbReference>
<dbReference type="Gene3D" id="3.30.40.10">
    <property type="entry name" value="Zinc/RING finger domain, C3HC4 (zinc finger)"/>
    <property type="match status" value="1"/>
</dbReference>
<evidence type="ECO:0000256" key="3">
    <source>
        <dbReference type="ARBA" id="ARBA00022833"/>
    </source>
</evidence>
<keyword evidence="8" id="KW-1185">Reference proteome</keyword>
<evidence type="ECO:0000256" key="1">
    <source>
        <dbReference type="ARBA" id="ARBA00022723"/>
    </source>
</evidence>
<dbReference type="PANTHER" id="PTHR25465:SF5">
    <property type="entry name" value="E3 UBIQUITIN_ISG15 LIGASE TRIM25-RELATED"/>
    <property type="match status" value="1"/>
</dbReference>
<dbReference type="InterPro" id="IPR013083">
    <property type="entry name" value="Znf_RING/FYVE/PHD"/>
</dbReference>
<dbReference type="InterPro" id="IPR001841">
    <property type="entry name" value="Znf_RING"/>
</dbReference>
<dbReference type="InterPro" id="IPR017907">
    <property type="entry name" value="Znf_RING_CS"/>
</dbReference>
<evidence type="ECO:0000313" key="8">
    <source>
        <dbReference type="Proteomes" id="UP000472263"/>
    </source>
</evidence>
<reference evidence="7" key="3">
    <citation type="submission" date="2025-09" db="UniProtKB">
        <authorList>
            <consortium name="Ensembl"/>
        </authorList>
    </citation>
    <scope>IDENTIFICATION</scope>
</reference>
<keyword evidence="5" id="KW-0472">Membrane</keyword>
<keyword evidence="5" id="KW-1133">Transmembrane helix</keyword>
<keyword evidence="1" id="KW-0479">Metal-binding</keyword>